<dbReference type="AlphaFoldDB" id="A0A9D1TEN8"/>
<proteinExistence type="predicted"/>
<dbReference type="EMBL" id="DXIQ01000017">
    <property type="protein sequence ID" value="HIV37949.1"/>
    <property type="molecule type" value="Genomic_DNA"/>
</dbReference>
<evidence type="ECO:0000313" key="3">
    <source>
        <dbReference type="Proteomes" id="UP000886814"/>
    </source>
</evidence>
<dbReference type="Proteomes" id="UP000886814">
    <property type="component" value="Unassembled WGS sequence"/>
</dbReference>
<evidence type="ECO:0000313" key="2">
    <source>
        <dbReference type="EMBL" id="HIV37949.1"/>
    </source>
</evidence>
<dbReference type="PANTHER" id="PTHR46401:SF2">
    <property type="entry name" value="GLYCOSYLTRANSFERASE WBBK-RELATED"/>
    <property type="match status" value="1"/>
</dbReference>
<dbReference type="GO" id="GO:0009103">
    <property type="term" value="P:lipopolysaccharide biosynthetic process"/>
    <property type="evidence" value="ECO:0007669"/>
    <property type="project" value="TreeGrafter"/>
</dbReference>
<sequence>MFEELKNKKVLFITTKNLDYLRNTQEIRQLKEKTDFLSVIGTKDKSYPMRLLKVYWRILTRSCKKYDAVFVGFSPQLVVPFFKWKFRKSKLYIDFFISMYDTLAFDRKKFKPESVFGKLLAWLDRKTLKAADKIIADTRAHAKYFSEELGADPEKMQVMYLEADTSIYYPHQIEKPEPAKGKYTVLYFGSILPLQGVDIVLEAAERLKDRTDICFYIIGPIGEKMTKPSGPNIHYIQWLSQDKLSDYIAFSDLCLAGHFNREINKAKRTIPGKAYIYRAMEKPMILGENPANHELYSEKEPGISFVEMGSGKKLAEKILECRDRWSRR</sequence>
<gene>
    <name evidence="2" type="ORF">H9747_02960</name>
</gene>
<dbReference type="Pfam" id="PF13692">
    <property type="entry name" value="Glyco_trans_1_4"/>
    <property type="match status" value="1"/>
</dbReference>
<organism evidence="2 3">
    <name type="scientific">Candidatus Blautia stercorigallinarum</name>
    <dbReference type="NCBI Taxonomy" id="2838501"/>
    <lineage>
        <taxon>Bacteria</taxon>
        <taxon>Bacillati</taxon>
        <taxon>Bacillota</taxon>
        <taxon>Clostridia</taxon>
        <taxon>Lachnospirales</taxon>
        <taxon>Lachnospiraceae</taxon>
        <taxon>Blautia</taxon>
    </lineage>
</organism>
<name>A0A9D1TEN8_9FIRM</name>
<protein>
    <submittedName>
        <fullName evidence="2">Group 1 glycosyl transferase</fullName>
    </submittedName>
</protein>
<comment type="caution">
    <text evidence="2">The sequence shown here is derived from an EMBL/GenBank/DDBJ whole genome shotgun (WGS) entry which is preliminary data.</text>
</comment>
<dbReference type="SUPFAM" id="SSF53756">
    <property type="entry name" value="UDP-Glycosyltransferase/glycogen phosphorylase"/>
    <property type="match status" value="1"/>
</dbReference>
<evidence type="ECO:0000256" key="1">
    <source>
        <dbReference type="ARBA" id="ARBA00022679"/>
    </source>
</evidence>
<dbReference type="GO" id="GO:0016757">
    <property type="term" value="F:glycosyltransferase activity"/>
    <property type="evidence" value="ECO:0007669"/>
    <property type="project" value="TreeGrafter"/>
</dbReference>
<dbReference type="PANTHER" id="PTHR46401">
    <property type="entry name" value="GLYCOSYLTRANSFERASE WBBK-RELATED"/>
    <property type="match status" value="1"/>
</dbReference>
<keyword evidence="1 2" id="KW-0808">Transferase</keyword>
<accession>A0A9D1TEN8</accession>
<dbReference type="Gene3D" id="3.40.50.2000">
    <property type="entry name" value="Glycogen Phosphorylase B"/>
    <property type="match status" value="2"/>
</dbReference>
<reference evidence="2" key="1">
    <citation type="journal article" date="2021" name="PeerJ">
        <title>Extensive microbial diversity within the chicken gut microbiome revealed by metagenomics and culture.</title>
        <authorList>
            <person name="Gilroy R."/>
            <person name="Ravi A."/>
            <person name="Getino M."/>
            <person name="Pursley I."/>
            <person name="Horton D.L."/>
            <person name="Alikhan N.F."/>
            <person name="Baker D."/>
            <person name="Gharbi K."/>
            <person name="Hall N."/>
            <person name="Watson M."/>
            <person name="Adriaenssens E.M."/>
            <person name="Foster-Nyarko E."/>
            <person name="Jarju S."/>
            <person name="Secka A."/>
            <person name="Antonio M."/>
            <person name="Oren A."/>
            <person name="Chaudhuri R.R."/>
            <person name="La Ragione R."/>
            <person name="Hildebrand F."/>
            <person name="Pallen M.J."/>
        </authorList>
    </citation>
    <scope>NUCLEOTIDE SEQUENCE</scope>
    <source>
        <strain evidence="2">CHK195-9823</strain>
    </source>
</reference>
<reference evidence="2" key="2">
    <citation type="submission" date="2021-04" db="EMBL/GenBank/DDBJ databases">
        <authorList>
            <person name="Gilroy R."/>
        </authorList>
    </citation>
    <scope>NUCLEOTIDE SEQUENCE</scope>
    <source>
        <strain evidence="2">CHK195-9823</strain>
    </source>
</reference>